<feature type="non-terminal residue" evidence="1">
    <location>
        <position position="41"/>
    </location>
</feature>
<organism evidence="1 2">
    <name type="scientific">Levilactobacillus brevis ATCC 14869 = DSM 20054</name>
    <dbReference type="NCBI Taxonomy" id="649758"/>
    <lineage>
        <taxon>Bacteria</taxon>
        <taxon>Bacillati</taxon>
        <taxon>Bacillota</taxon>
        <taxon>Bacilli</taxon>
        <taxon>Lactobacillales</taxon>
        <taxon>Lactobacillaceae</taxon>
        <taxon>Levilactobacillus</taxon>
    </lineage>
</organism>
<dbReference type="EMBL" id="AWVK01000096">
    <property type="protein sequence ID" value="ERK41923.1"/>
    <property type="molecule type" value="Genomic_DNA"/>
</dbReference>
<evidence type="ECO:0000313" key="1">
    <source>
        <dbReference type="EMBL" id="ERK41923.1"/>
    </source>
</evidence>
<sequence>MPRGGTFNLLVGGPKANWPEDFAAETDGSWIGVDRGTLRLI</sequence>
<dbReference type="Proteomes" id="UP000016644">
    <property type="component" value="Unassembled WGS sequence"/>
</dbReference>
<evidence type="ECO:0000313" key="2">
    <source>
        <dbReference type="Proteomes" id="UP000016644"/>
    </source>
</evidence>
<dbReference type="HOGENOM" id="CLU_3281358_0_0_9"/>
<protein>
    <submittedName>
        <fullName evidence="1">Uncharacterized protein</fullName>
    </submittedName>
</protein>
<dbReference type="AlphaFoldDB" id="U2QKV5"/>
<comment type="caution">
    <text evidence="1">The sequence shown here is derived from an EMBL/GenBank/DDBJ whole genome shotgun (WGS) entry which is preliminary data.</text>
</comment>
<proteinExistence type="predicted"/>
<accession>U2QKV5</accession>
<reference evidence="1 2" key="1">
    <citation type="submission" date="2013-06" db="EMBL/GenBank/DDBJ databases">
        <authorList>
            <person name="Weinstock G."/>
            <person name="Sodergren E."/>
            <person name="Lobos E.A."/>
            <person name="Fulton L."/>
            <person name="Fulton R."/>
            <person name="Courtney L."/>
            <person name="Fronick C."/>
            <person name="O'Laughlin M."/>
            <person name="Godfrey J."/>
            <person name="Wilson R.M."/>
            <person name="Miner T."/>
            <person name="Farmer C."/>
            <person name="Delehaunty K."/>
            <person name="Cordes M."/>
            <person name="Minx P."/>
            <person name="Tomlinson C."/>
            <person name="Chen J."/>
            <person name="Wollam A."/>
            <person name="Pepin K.H."/>
            <person name="Bhonagiri V."/>
            <person name="Zhang X."/>
            <person name="Warren W."/>
            <person name="Mitreva M."/>
            <person name="Mardis E.R."/>
            <person name="Wilson R.K."/>
        </authorList>
    </citation>
    <scope>NUCLEOTIDE SEQUENCE [LARGE SCALE GENOMIC DNA]</scope>
    <source>
        <strain evidence="1 2">ATCC 14869</strain>
    </source>
</reference>
<name>U2QKV5_LEVBR</name>
<gene>
    <name evidence="1" type="ORF">HMPREF0495_02054</name>
</gene>